<dbReference type="Proteomes" id="UP000324800">
    <property type="component" value="Unassembled WGS sequence"/>
</dbReference>
<dbReference type="Pfam" id="PF16589">
    <property type="entry name" value="BRCT_2"/>
    <property type="match status" value="1"/>
</dbReference>
<evidence type="ECO:0000313" key="21">
    <source>
        <dbReference type="EMBL" id="KAA6387015.1"/>
    </source>
</evidence>
<dbReference type="InterPro" id="IPR050800">
    <property type="entry name" value="ARTD/PARP"/>
</dbReference>
<dbReference type="Gene3D" id="3.90.228.10">
    <property type="match status" value="1"/>
</dbReference>
<dbReference type="GO" id="GO:0006302">
    <property type="term" value="P:double-strand break repair"/>
    <property type="evidence" value="ECO:0007669"/>
    <property type="project" value="TreeGrafter"/>
</dbReference>
<keyword evidence="3 15" id="KW-0808">Transferase</keyword>
<dbReference type="PANTHER" id="PTHR10459:SF60">
    <property type="entry name" value="POLY [ADP-RIBOSE] POLYMERASE 2"/>
    <property type="match status" value="1"/>
</dbReference>
<dbReference type="GO" id="GO:0003677">
    <property type="term" value="F:DNA binding"/>
    <property type="evidence" value="ECO:0007669"/>
    <property type="project" value="UniProtKB-KW"/>
</dbReference>
<evidence type="ECO:0000256" key="13">
    <source>
        <dbReference type="ARBA" id="ARBA00024347"/>
    </source>
</evidence>
<keyword evidence="11" id="KW-0238">DNA-binding</keyword>
<feature type="region of interest" description="Disordered" evidence="16">
    <location>
        <begin position="97"/>
        <end position="224"/>
    </location>
</feature>
<dbReference type="PROSITE" id="PS50172">
    <property type="entry name" value="BRCT"/>
    <property type="match status" value="1"/>
</dbReference>
<dbReference type="InterPro" id="IPR012317">
    <property type="entry name" value="Poly(ADP-ribose)pol_cat_dom"/>
</dbReference>
<dbReference type="GO" id="GO:0008270">
    <property type="term" value="F:zinc ion binding"/>
    <property type="evidence" value="ECO:0007669"/>
    <property type="project" value="UniProtKB-KW"/>
</dbReference>
<evidence type="ECO:0000259" key="18">
    <source>
        <dbReference type="PROSITE" id="PS51059"/>
    </source>
</evidence>
<dbReference type="InterPro" id="IPR001357">
    <property type="entry name" value="BRCT_dom"/>
</dbReference>
<evidence type="ECO:0000256" key="7">
    <source>
        <dbReference type="ARBA" id="ARBA00022765"/>
    </source>
</evidence>
<protein>
    <recommendedName>
        <fullName evidence="15">Poly [ADP-ribose] polymerase</fullName>
        <shortName evidence="15">PARP</shortName>
        <ecNumber evidence="15">2.4.2.-</ecNumber>
    </recommendedName>
</protein>
<dbReference type="Gene3D" id="1.20.142.10">
    <property type="entry name" value="Poly(ADP-ribose) polymerase, regulatory domain"/>
    <property type="match status" value="1"/>
</dbReference>
<keyword evidence="4" id="KW-0548">Nucleotidyltransferase</keyword>
<dbReference type="AlphaFoldDB" id="A0A5J4VWQ7"/>
<dbReference type="InterPro" id="IPR036420">
    <property type="entry name" value="BRCT_dom_sf"/>
</dbReference>
<accession>A0A5J4VWQ7</accession>
<dbReference type="SUPFAM" id="SSF52113">
    <property type="entry name" value="BRCT domain"/>
    <property type="match status" value="1"/>
</dbReference>
<evidence type="ECO:0000256" key="11">
    <source>
        <dbReference type="ARBA" id="ARBA00023125"/>
    </source>
</evidence>
<dbReference type="PROSITE" id="PS51059">
    <property type="entry name" value="PARP_CATALYTIC"/>
    <property type="match status" value="1"/>
</dbReference>
<dbReference type="EC" id="2.4.2.-" evidence="15"/>
<feature type="domain" description="BRCT" evidence="17">
    <location>
        <begin position="1"/>
        <end position="93"/>
    </location>
</feature>
<keyword evidence="6" id="KW-0677">Repeat</keyword>
<feature type="compositionally biased region" description="Acidic residues" evidence="16">
    <location>
        <begin position="109"/>
        <end position="118"/>
    </location>
</feature>
<feature type="domain" description="PARP alpha-helical" evidence="19">
    <location>
        <begin position="396"/>
        <end position="517"/>
    </location>
</feature>
<feature type="domain" description="PARP catalytic" evidence="18">
    <location>
        <begin position="527"/>
        <end position="746"/>
    </location>
</feature>
<dbReference type="SMART" id="SM00773">
    <property type="entry name" value="WGR"/>
    <property type="match status" value="1"/>
</dbReference>
<dbReference type="InterPro" id="IPR008893">
    <property type="entry name" value="WGR_domain"/>
</dbReference>
<dbReference type="Gene3D" id="2.20.140.10">
    <property type="entry name" value="WGR domain"/>
    <property type="match status" value="1"/>
</dbReference>
<comment type="similarity">
    <text evidence="13">Belongs to the ARTD/PARP family.</text>
</comment>
<evidence type="ECO:0000256" key="3">
    <source>
        <dbReference type="ARBA" id="ARBA00022679"/>
    </source>
</evidence>
<dbReference type="SUPFAM" id="SSF56399">
    <property type="entry name" value="ADP-ribosylation"/>
    <property type="match status" value="1"/>
</dbReference>
<comment type="caution">
    <text evidence="21">The sequence shown here is derived from an EMBL/GenBank/DDBJ whole genome shotgun (WGS) entry which is preliminary data.</text>
</comment>
<proteinExistence type="inferred from homology"/>
<dbReference type="SUPFAM" id="SSF142921">
    <property type="entry name" value="WGR domain-like"/>
    <property type="match status" value="1"/>
</dbReference>
<dbReference type="EMBL" id="SNRW01004556">
    <property type="protein sequence ID" value="KAA6387015.1"/>
    <property type="molecule type" value="Genomic_DNA"/>
</dbReference>
<evidence type="ECO:0000256" key="6">
    <source>
        <dbReference type="ARBA" id="ARBA00022737"/>
    </source>
</evidence>
<comment type="catalytic activity">
    <reaction evidence="14">
        <text>NAD(+) + (ADP-D-ribosyl)n-acceptor = nicotinamide + (ADP-D-ribosyl)n+1-acceptor + H(+).</text>
        <dbReference type="EC" id="2.4.2.30"/>
    </reaction>
</comment>
<dbReference type="GO" id="GO:0005730">
    <property type="term" value="C:nucleolus"/>
    <property type="evidence" value="ECO:0007669"/>
    <property type="project" value="TreeGrafter"/>
</dbReference>
<dbReference type="FunFam" id="1.20.142.10:FF:000002">
    <property type="entry name" value="Poly [ADP-ribose] polymerase"/>
    <property type="match status" value="1"/>
</dbReference>
<evidence type="ECO:0000256" key="2">
    <source>
        <dbReference type="ARBA" id="ARBA00022676"/>
    </source>
</evidence>
<evidence type="ECO:0000256" key="1">
    <source>
        <dbReference type="ARBA" id="ARBA00004123"/>
    </source>
</evidence>
<reference evidence="21 22" key="1">
    <citation type="submission" date="2019-03" db="EMBL/GenBank/DDBJ databases">
        <title>Single cell metagenomics reveals metabolic interactions within the superorganism composed of flagellate Streblomastix strix and complex community of Bacteroidetes bacteria on its surface.</title>
        <authorList>
            <person name="Treitli S.C."/>
            <person name="Kolisko M."/>
            <person name="Husnik F."/>
            <person name="Keeling P."/>
            <person name="Hampl V."/>
        </authorList>
    </citation>
    <scope>NUCLEOTIDE SEQUENCE [LARGE SCALE GENOMIC DNA]</scope>
    <source>
        <strain evidence="21">ST1C</strain>
    </source>
</reference>
<evidence type="ECO:0000256" key="14">
    <source>
        <dbReference type="ARBA" id="ARBA00033987"/>
    </source>
</evidence>
<keyword evidence="8" id="KW-0863">Zinc-finger</keyword>
<dbReference type="Pfam" id="PF00644">
    <property type="entry name" value="PARP"/>
    <property type="match status" value="1"/>
</dbReference>
<feature type="region of interest" description="Disordered" evidence="16">
    <location>
        <begin position="375"/>
        <end position="397"/>
    </location>
</feature>
<dbReference type="OrthoDB" id="429950at2759"/>
<evidence type="ECO:0000256" key="8">
    <source>
        <dbReference type="ARBA" id="ARBA00022771"/>
    </source>
</evidence>
<dbReference type="InterPro" id="IPR004102">
    <property type="entry name" value="Poly(ADP-ribose)pol_reg_dom"/>
</dbReference>
<evidence type="ECO:0000259" key="19">
    <source>
        <dbReference type="PROSITE" id="PS51060"/>
    </source>
</evidence>
<keyword evidence="7" id="KW-0013">ADP-ribosylation</keyword>
<organism evidence="21 22">
    <name type="scientific">Streblomastix strix</name>
    <dbReference type="NCBI Taxonomy" id="222440"/>
    <lineage>
        <taxon>Eukaryota</taxon>
        <taxon>Metamonada</taxon>
        <taxon>Preaxostyla</taxon>
        <taxon>Oxymonadida</taxon>
        <taxon>Streblomastigidae</taxon>
        <taxon>Streblomastix</taxon>
    </lineage>
</organism>
<evidence type="ECO:0000259" key="20">
    <source>
        <dbReference type="PROSITE" id="PS51977"/>
    </source>
</evidence>
<dbReference type="FunFam" id="2.20.140.10:FF:000001">
    <property type="entry name" value="Poly [ADP-ribose] polymerase"/>
    <property type="match status" value="1"/>
</dbReference>
<evidence type="ECO:0000256" key="10">
    <source>
        <dbReference type="ARBA" id="ARBA00023027"/>
    </source>
</evidence>
<dbReference type="InterPro" id="IPR036930">
    <property type="entry name" value="WGR_dom_sf"/>
</dbReference>
<feature type="compositionally biased region" description="Basic and acidic residues" evidence="16">
    <location>
        <begin position="195"/>
        <end position="224"/>
    </location>
</feature>
<dbReference type="PROSITE" id="PS51060">
    <property type="entry name" value="PARP_ALPHA_HD"/>
    <property type="match status" value="1"/>
</dbReference>
<dbReference type="GO" id="GO:0070212">
    <property type="term" value="P:protein poly-ADP-ribosylation"/>
    <property type="evidence" value="ECO:0007669"/>
    <property type="project" value="TreeGrafter"/>
</dbReference>
<evidence type="ECO:0000256" key="16">
    <source>
        <dbReference type="SAM" id="MobiDB-lite"/>
    </source>
</evidence>
<dbReference type="CDD" id="cd01437">
    <property type="entry name" value="parp_like"/>
    <property type="match status" value="1"/>
</dbReference>
<evidence type="ECO:0000313" key="22">
    <source>
        <dbReference type="Proteomes" id="UP000324800"/>
    </source>
</evidence>
<keyword evidence="9" id="KW-0862">Zinc</keyword>
<evidence type="ECO:0000256" key="12">
    <source>
        <dbReference type="ARBA" id="ARBA00023242"/>
    </source>
</evidence>
<dbReference type="Pfam" id="PF05406">
    <property type="entry name" value="WGR"/>
    <property type="match status" value="1"/>
</dbReference>
<keyword evidence="2 15" id="KW-0328">Glycosyltransferase</keyword>
<name>A0A5J4VWQ7_9EUKA</name>
<dbReference type="Gene3D" id="3.40.50.10190">
    <property type="entry name" value="BRCT domain"/>
    <property type="match status" value="1"/>
</dbReference>
<comment type="subcellular location">
    <subcellularLocation>
        <location evidence="1">Nucleus</location>
    </subcellularLocation>
</comment>
<dbReference type="PROSITE" id="PS51977">
    <property type="entry name" value="WGR"/>
    <property type="match status" value="1"/>
</dbReference>
<dbReference type="PANTHER" id="PTHR10459">
    <property type="entry name" value="DNA LIGASE"/>
    <property type="match status" value="1"/>
</dbReference>
<evidence type="ECO:0000256" key="5">
    <source>
        <dbReference type="ARBA" id="ARBA00022723"/>
    </source>
</evidence>
<keyword evidence="5" id="KW-0479">Metal-binding</keyword>
<keyword evidence="12" id="KW-0539">Nucleus</keyword>
<dbReference type="GO" id="GO:0003950">
    <property type="term" value="F:NAD+ poly-ADP-ribosyltransferase activity"/>
    <property type="evidence" value="ECO:0007669"/>
    <property type="project" value="UniProtKB-UniRule"/>
</dbReference>
<keyword evidence="10 15" id="KW-0520">NAD</keyword>
<dbReference type="InterPro" id="IPR036616">
    <property type="entry name" value="Poly(ADP-ribose)pol_reg_dom_sf"/>
</dbReference>
<sequence length="746" mass="83424">MSAIFQGKVFLMVGKLPKSQEQAIPAGITSNGGKTTTDLENGGATHVLISVPSDTRQKITREASAKGLPVLIRDYITECIDANKLLDEKDYLQEVSAERVKRPSTVISNDDDDADVSPDDAPTKAVKRKRSTAAVKANPPPKAAGAKKKKKKAAAMDIDDDDNNKDAAVSIADDDDDDYAGSDKDAGKGKKRARKTAEKKEKDDDEEKKKKQDEEKKKKDDDDKLKAAMAVTSAPTYTPKTSTVTKKIIKKGGASVDPICEKADICHIYQESSDKIWKATLNQTNIKDNNNKFYMIQLLQEDANPNNFYIWNRWGRVGNDGQNKLVLIHNLEAAKLDFKRKFRDKTTQEWNYNADYIKKPGKYMVIDIDEADDPAKPDSPVPDLLNPEPPKQEPLKSKLHPSVQKLIEFISDVKLMNDALMSFEIDVVKCPLGKLSSKTIGKAEVVLKKIEDLINGNKFGKNISSELEQLSSEFYTLIPTVVGMHRLPIIQDVNTVQKKQLILDQLRNIDIAATIIKDSSDNKLKEHPIDSKFNSLHIKLVPLEPDSLRFKQIQNAVINTIAATHYMKLKIVDVWELEREGERERFEPWKDNENRQILWHGSRSTNWMGILSKGLLIAPPSAPVTGYMFGKGVYFADMISKSANYCYAHTSGGEGIMMLSEVALGKTFDLTGSMYMEKPQPGTQSTFGQGRYIPDPAGDIVLENGAVLHAGRQIDRTKQSNLLYNEMIVYDVSQIRTCFLLRLKFN</sequence>
<evidence type="ECO:0000259" key="17">
    <source>
        <dbReference type="PROSITE" id="PS50172"/>
    </source>
</evidence>
<feature type="domain" description="WGR" evidence="20">
    <location>
        <begin position="265"/>
        <end position="363"/>
    </location>
</feature>
<dbReference type="GO" id="GO:1990404">
    <property type="term" value="F:NAD+-protein mono-ADP-ribosyltransferase activity"/>
    <property type="evidence" value="ECO:0007669"/>
    <property type="project" value="TreeGrafter"/>
</dbReference>
<dbReference type="SUPFAM" id="SSF47587">
    <property type="entry name" value="Domain of poly(ADP-ribose) polymerase"/>
    <property type="match status" value="1"/>
</dbReference>
<dbReference type="Pfam" id="PF02877">
    <property type="entry name" value="PARP_reg"/>
    <property type="match status" value="1"/>
</dbReference>
<evidence type="ECO:0000256" key="9">
    <source>
        <dbReference type="ARBA" id="ARBA00022833"/>
    </source>
</evidence>
<dbReference type="GO" id="GO:0016779">
    <property type="term" value="F:nucleotidyltransferase activity"/>
    <property type="evidence" value="ECO:0007669"/>
    <property type="project" value="UniProtKB-KW"/>
</dbReference>
<evidence type="ECO:0000256" key="15">
    <source>
        <dbReference type="RuleBase" id="RU362114"/>
    </source>
</evidence>
<evidence type="ECO:0000256" key="4">
    <source>
        <dbReference type="ARBA" id="ARBA00022695"/>
    </source>
</evidence>
<gene>
    <name evidence="21" type="ORF">EZS28_017458</name>
</gene>